<dbReference type="HAMAP" id="MF_01032">
    <property type="entry name" value="LeuD_type2"/>
    <property type="match status" value="1"/>
</dbReference>
<dbReference type="EMBL" id="JAOPJZ010000003">
    <property type="protein sequence ID" value="MCU4751446.1"/>
    <property type="molecule type" value="Genomic_DNA"/>
</dbReference>
<keyword evidence="3" id="KW-0028">Amino-acid biosynthesis</keyword>
<feature type="domain" description="Aconitase A/isopropylmalate dehydratase small subunit swivel" evidence="5">
    <location>
        <begin position="65"/>
        <end position="114"/>
    </location>
</feature>
<dbReference type="RefSeq" id="WP_342807253.1">
    <property type="nucleotide sequence ID" value="NZ_JAOPJZ010000003.1"/>
</dbReference>
<comment type="function">
    <text evidence="3">Catalyzes the isomerization between 2-isopropylmalate and 3-isopropylmalate, via the formation of 2-isopropylmaleate.</text>
</comment>
<dbReference type="SUPFAM" id="SSF52016">
    <property type="entry name" value="LeuD/IlvD-like"/>
    <property type="match status" value="1"/>
</dbReference>
<proteinExistence type="inferred from homology"/>
<keyword evidence="3" id="KW-0432">Leucine biosynthesis</keyword>
<comment type="caution">
    <text evidence="6">The sequence shown here is derived from an EMBL/GenBank/DDBJ whole genome shotgun (WGS) entry which is preliminary data.</text>
</comment>
<dbReference type="PANTHER" id="PTHR43345">
    <property type="entry name" value="3-ISOPROPYLMALATE DEHYDRATASE SMALL SUBUNIT 2-RELATED-RELATED"/>
    <property type="match status" value="1"/>
</dbReference>
<feature type="region of interest" description="Disordered" evidence="4">
    <location>
        <begin position="1"/>
        <end position="20"/>
    </location>
</feature>
<dbReference type="GO" id="GO:0009098">
    <property type="term" value="P:L-leucine biosynthetic process"/>
    <property type="evidence" value="ECO:0007669"/>
    <property type="project" value="UniProtKB-UniRule"/>
</dbReference>
<dbReference type="InterPro" id="IPR015928">
    <property type="entry name" value="Aconitase/3IPM_dehydase_swvl"/>
</dbReference>
<keyword evidence="7" id="KW-1185">Reference proteome</keyword>
<evidence type="ECO:0000256" key="4">
    <source>
        <dbReference type="SAM" id="MobiDB-lite"/>
    </source>
</evidence>
<gene>
    <name evidence="3" type="primary">leuD</name>
    <name evidence="6" type="ORF">OB919_05550</name>
</gene>
<dbReference type="InterPro" id="IPR033940">
    <property type="entry name" value="IPMI_Swivel"/>
</dbReference>
<keyword evidence="3" id="KW-0100">Branched-chain amino acid biosynthesis</keyword>
<dbReference type="Pfam" id="PF00694">
    <property type="entry name" value="Aconitase_C"/>
    <property type="match status" value="1"/>
</dbReference>
<sequence length="180" mass="19050">MTDRVPRTDGGTPPVDEPGRAWVFGDDIDTDQITPSRFLVSTEPAELAEHAFNDLRPAFSADVEAGDFVVAGENFGGGSSREHAPLSLIGAGVSAVVAQSFARIFFRNAINLGLPVLICPDAGAIEDGASVSIDLDAGLVYDHDAGETYEAEPLPQFLQELVDQGGLEAYTRQKLATTSE</sequence>
<protein>
    <recommendedName>
        <fullName evidence="3">3-isopropylmalate dehydratase small subunit</fullName>
        <ecNumber evidence="3">4.2.1.33</ecNumber>
    </recommendedName>
    <alternativeName>
        <fullName evidence="3">Alpha-IPM isomerase</fullName>
        <shortName evidence="3">IPMI</shortName>
    </alternativeName>
    <alternativeName>
        <fullName evidence="3">Isopropylmalate isomerase</fullName>
    </alternativeName>
</protein>
<dbReference type="GO" id="GO:0003861">
    <property type="term" value="F:3-isopropylmalate dehydratase activity"/>
    <property type="evidence" value="ECO:0007669"/>
    <property type="project" value="UniProtKB-UniRule"/>
</dbReference>
<evidence type="ECO:0000256" key="1">
    <source>
        <dbReference type="ARBA" id="ARBA00009869"/>
    </source>
</evidence>
<keyword evidence="2 3" id="KW-0456">Lyase</keyword>
<dbReference type="Gene3D" id="3.20.19.10">
    <property type="entry name" value="Aconitase, domain 4"/>
    <property type="match status" value="1"/>
</dbReference>
<comment type="subunit">
    <text evidence="3">Heterodimer of LeuC and LeuD.</text>
</comment>
<organism evidence="6 7">
    <name type="scientific">Natronosalvus hydrolyticus</name>
    <dbReference type="NCBI Taxonomy" id="2979988"/>
    <lineage>
        <taxon>Archaea</taxon>
        <taxon>Methanobacteriati</taxon>
        <taxon>Methanobacteriota</taxon>
        <taxon>Stenosarchaea group</taxon>
        <taxon>Halobacteria</taxon>
        <taxon>Halobacteriales</taxon>
        <taxon>Natrialbaceae</taxon>
        <taxon>Natronosalvus</taxon>
    </lineage>
</organism>
<evidence type="ECO:0000313" key="7">
    <source>
        <dbReference type="Proteomes" id="UP001321047"/>
    </source>
</evidence>
<name>A0AAP2Z6E0_9EURY</name>
<comment type="similarity">
    <text evidence="1 3">Belongs to the LeuD family. LeuD type 2 subfamily.</text>
</comment>
<evidence type="ECO:0000313" key="6">
    <source>
        <dbReference type="EMBL" id="MCU4751446.1"/>
    </source>
</evidence>
<dbReference type="Proteomes" id="UP001321047">
    <property type="component" value="Unassembled WGS sequence"/>
</dbReference>
<accession>A0AAP2Z6E0</accession>
<reference evidence="6 7" key="1">
    <citation type="submission" date="2022-09" db="EMBL/GenBank/DDBJ databases">
        <title>Enrichment on poylsaccharides allowed isolation of novel metabolic and taxonomic groups of Haloarchaea.</title>
        <authorList>
            <person name="Sorokin D.Y."/>
            <person name="Elcheninov A.G."/>
            <person name="Khizhniak T.V."/>
            <person name="Kolganova T.V."/>
            <person name="Kublanov I.V."/>
        </authorList>
    </citation>
    <scope>NUCLEOTIDE SEQUENCE [LARGE SCALE GENOMIC DNA]</scope>
    <source>
        <strain evidence="6 7">AArc-curdl1</strain>
    </source>
</reference>
<dbReference type="InterPro" id="IPR011827">
    <property type="entry name" value="LeuD_type2/HacB/DmdB"/>
</dbReference>
<dbReference type="InterPro" id="IPR000573">
    <property type="entry name" value="AconitaseA/IPMdHydase_ssu_swvl"/>
</dbReference>
<evidence type="ECO:0000256" key="3">
    <source>
        <dbReference type="HAMAP-Rule" id="MF_01032"/>
    </source>
</evidence>
<dbReference type="AlphaFoldDB" id="A0AAP2Z6E0"/>
<dbReference type="InterPro" id="IPR050075">
    <property type="entry name" value="LeuD"/>
</dbReference>
<dbReference type="EC" id="4.2.1.33" evidence="3"/>
<dbReference type="PANTHER" id="PTHR43345:SF2">
    <property type="entry name" value="3-ISOPROPYLMALATE DEHYDRATASE SMALL SUBUNIT 1"/>
    <property type="match status" value="1"/>
</dbReference>
<comment type="catalytic activity">
    <reaction evidence="3">
        <text>(2R,3S)-3-isopropylmalate = (2S)-2-isopropylmalate</text>
        <dbReference type="Rhea" id="RHEA:32287"/>
        <dbReference type="ChEBI" id="CHEBI:1178"/>
        <dbReference type="ChEBI" id="CHEBI:35121"/>
        <dbReference type="EC" id="4.2.1.33"/>
    </reaction>
</comment>
<dbReference type="CDD" id="cd01577">
    <property type="entry name" value="IPMI_Swivel"/>
    <property type="match status" value="1"/>
</dbReference>
<evidence type="ECO:0000256" key="2">
    <source>
        <dbReference type="ARBA" id="ARBA00023239"/>
    </source>
</evidence>
<comment type="pathway">
    <text evidence="3">Amino-acid biosynthesis; L-leucine biosynthesis; L-leucine from 3-methyl-2-oxobutanoate: step 2/4.</text>
</comment>
<dbReference type="NCBIfam" id="TIGR02087">
    <property type="entry name" value="LEUD_arch"/>
    <property type="match status" value="1"/>
</dbReference>
<evidence type="ECO:0000259" key="5">
    <source>
        <dbReference type="Pfam" id="PF00694"/>
    </source>
</evidence>